<dbReference type="PIRSF" id="PIRSF030771">
    <property type="entry name" value="UCP030771"/>
    <property type="match status" value="1"/>
</dbReference>
<protein>
    <recommendedName>
        <fullName evidence="3">DUF2190 family protein</fullName>
    </recommendedName>
</protein>
<organism evidence="1 2">
    <name type="scientific">Thalassovita gelatinovora</name>
    <name type="common">Thalassobius gelatinovorus</name>
    <dbReference type="NCBI Taxonomy" id="53501"/>
    <lineage>
        <taxon>Bacteria</taxon>
        <taxon>Pseudomonadati</taxon>
        <taxon>Pseudomonadota</taxon>
        <taxon>Alphaproteobacteria</taxon>
        <taxon>Rhodobacterales</taxon>
        <taxon>Roseobacteraceae</taxon>
        <taxon>Thalassovita</taxon>
    </lineage>
</organism>
<dbReference type="AlphaFoldDB" id="A0A0N7LVN8"/>
<evidence type="ECO:0000313" key="1">
    <source>
        <dbReference type="EMBL" id="CUH66818.1"/>
    </source>
</evidence>
<keyword evidence="2" id="KW-1185">Reference proteome</keyword>
<dbReference type="EMBL" id="CYSA01000025">
    <property type="protein sequence ID" value="CUH66818.1"/>
    <property type="molecule type" value="Genomic_DNA"/>
</dbReference>
<evidence type="ECO:0008006" key="3">
    <source>
        <dbReference type="Google" id="ProtNLM"/>
    </source>
</evidence>
<reference evidence="1 2" key="1">
    <citation type="submission" date="2015-09" db="EMBL/GenBank/DDBJ databases">
        <authorList>
            <consortium name="Swine Surveillance"/>
        </authorList>
    </citation>
    <scope>NUCLEOTIDE SEQUENCE [LARGE SCALE GENOMIC DNA]</scope>
    <source>
        <strain evidence="1 2">CECT 4357</strain>
    </source>
</reference>
<proteinExistence type="predicted"/>
<gene>
    <name evidence="1" type="ORF">TG4357_02658</name>
</gene>
<dbReference type="RefSeq" id="WP_058263369.1">
    <property type="nucleotide sequence ID" value="NZ_CP051181.1"/>
</dbReference>
<dbReference type="Proteomes" id="UP000051587">
    <property type="component" value="Unassembled WGS sequence"/>
</dbReference>
<dbReference type="Pfam" id="PF09956">
    <property type="entry name" value="Phage_cement_2"/>
    <property type="match status" value="1"/>
</dbReference>
<dbReference type="InterPro" id="IPR011231">
    <property type="entry name" value="Phage_VT1-Sakai_H0018"/>
</dbReference>
<name>A0A0N7LVN8_THAGE</name>
<dbReference type="STRING" id="53501.SAMN04488043_105195"/>
<sequence length="112" mass="11464">MKNYVNAGTNLTIAAPANVVAGQPLLVGSLFGVVSNDAASGTNTVLVRRGMFSDMPKVAAETWGLGDPVYWDATAEAFSTDGTDNVLVGTAPEPAAENAATARVLLDGVIRV</sequence>
<dbReference type="OrthoDB" id="5365964at2"/>
<evidence type="ECO:0000313" key="2">
    <source>
        <dbReference type="Proteomes" id="UP000051587"/>
    </source>
</evidence>
<accession>A0A0N7LVN8</accession>